<feature type="compositionally biased region" description="Low complexity" evidence="1">
    <location>
        <begin position="361"/>
        <end position="372"/>
    </location>
</feature>
<proteinExistence type="predicted"/>
<feature type="region of interest" description="Disordered" evidence="1">
    <location>
        <begin position="441"/>
        <end position="566"/>
    </location>
</feature>
<sequence>MPWVEDYSEFYDEEGNFVRDPHGRWRIHEDFLGLRGWQGRPVVLFEADYRAQADLAVYHRVSYSDVLVENEEARWVQLRIEEERDARERAESGAPKVKLIWKADDRVGTVEEAHKHAEGKYCKRCLHLTGESDGCAWEEGRYRTAIPRPPFLLHVGGNRPRREGKAEASGDLLSDASLRGMVDFLCSGMQQSWQAIQTMTEKEKRKLPDGTGSVALKTLSCLRTAKLLQAMMAARESARRTHATQREKEEYECGLEDEAREWEDAKMELIRTFASRGDQVCENLLRVQRNHRRRGAAPTLSRSASLNSYNFEDTEFFEELEPGAGDHNVEGENDAARDEGGFVETGAPLDFSTAEPVRDSQGMIGEEQQQIQRGSETTDPTRNRRRLSWGRGGVGTGSRRVPDLQRRGSASGCPVENVPAAEKVLDPLGVPHCPLPLSQTAEAFPENAEGSRPERKSREGFRGSKGMAWRRRRSSLETVATVSPSPLDRQDQLQSPMHLQTNREASHTAVRPSLEHPPSSAVGGPSGGGRWRWFRGETTSDRLEREKKGLLRRRARAAEKEAERTQ</sequence>
<feature type="compositionally biased region" description="Basic and acidic residues" evidence="1">
    <location>
        <begin position="534"/>
        <end position="549"/>
    </location>
</feature>
<gene>
    <name evidence="2" type="ORF">Cvel_7712</name>
</gene>
<feature type="compositionally biased region" description="Basic and acidic residues" evidence="1">
    <location>
        <begin position="327"/>
        <end position="340"/>
    </location>
</feature>
<organism evidence="2">
    <name type="scientific">Chromera velia CCMP2878</name>
    <dbReference type="NCBI Taxonomy" id="1169474"/>
    <lineage>
        <taxon>Eukaryota</taxon>
        <taxon>Sar</taxon>
        <taxon>Alveolata</taxon>
        <taxon>Colpodellida</taxon>
        <taxon>Chromeraceae</taxon>
        <taxon>Chromera</taxon>
    </lineage>
</organism>
<evidence type="ECO:0000256" key="1">
    <source>
        <dbReference type="SAM" id="MobiDB-lite"/>
    </source>
</evidence>
<accession>A0A0G4HNK1</accession>
<evidence type="ECO:0000313" key="2">
    <source>
        <dbReference type="EMBL" id="CEM45931.1"/>
    </source>
</evidence>
<feature type="region of interest" description="Disordered" evidence="1">
    <location>
        <begin position="325"/>
        <end position="415"/>
    </location>
</feature>
<dbReference type="AlphaFoldDB" id="A0A0G4HNK1"/>
<feature type="compositionally biased region" description="Basic and acidic residues" evidence="1">
    <location>
        <begin position="449"/>
        <end position="462"/>
    </location>
</feature>
<protein>
    <submittedName>
        <fullName evidence="2">Uncharacterized protein</fullName>
    </submittedName>
</protein>
<dbReference type="EMBL" id="CDMZ01003323">
    <property type="protein sequence ID" value="CEM45931.1"/>
    <property type="molecule type" value="Genomic_DNA"/>
</dbReference>
<feature type="compositionally biased region" description="Basic and acidic residues" evidence="1">
    <location>
        <begin position="556"/>
        <end position="566"/>
    </location>
</feature>
<feature type="compositionally biased region" description="Polar residues" evidence="1">
    <location>
        <begin position="492"/>
        <end position="503"/>
    </location>
</feature>
<dbReference type="VEuPathDB" id="CryptoDB:Cvel_7712"/>
<name>A0A0G4HNK1_9ALVE</name>
<reference evidence="2" key="1">
    <citation type="submission" date="2014-11" db="EMBL/GenBank/DDBJ databases">
        <authorList>
            <person name="Otto D Thomas"/>
            <person name="Naeem Raeece"/>
        </authorList>
    </citation>
    <scope>NUCLEOTIDE SEQUENCE</scope>
</reference>